<dbReference type="KEGG" id="pmes:FX988_03158"/>
<dbReference type="EMBL" id="CP047656">
    <property type="protein sequence ID" value="QHJ12900.1"/>
    <property type="molecule type" value="Genomic_DNA"/>
</dbReference>
<dbReference type="SUPFAM" id="SSF56349">
    <property type="entry name" value="DNA breaking-rejoining enzymes"/>
    <property type="match status" value="1"/>
</dbReference>
<dbReference type="GO" id="GO:0006310">
    <property type="term" value="P:DNA recombination"/>
    <property type="evidence" value="ECO:0007669"/>
    <property type="project" value="UniProtKB-KW"/>
</dbReference>
<dbReference type="GO" id="GO:0003677">
    <property type="term" value="F:DNA binding"/>
    <property type="evidence" value="ECO:0007669"/>
    <property type="project" value="UniProtKB-UniRule"/>
</dbReference>
<keyword evidence="2" id="KW-0229">DNA integration</keyword>
<dbReference type="RefSeq" id="WP_160181055.1">
    <property type="nucleotide sequence ID" value="NZ_CP047656.1"/>
</dbReference>
<dbReference type="InterPro" id="IPR011010">
    <property type="entry name" value="DNA_brk_join_enz"/>
</dbReference>
<evidence type="ECO:0000313" key="8">
    <source>
        <dbReference type="EMBL" id="QHJ12900.1"/>
    </source>
</evidence>
<dbReference type="Gene3D" id="3.30.160.390">
    <property type="entry name" value="Integrase, DNA-binding domain"/>
    <property type="match status" value="1"/>
</dbReference>
<dbReference type="PANTHER" id="PTHR30629">
    <property type="entry name" value="PROPHAGE INTEGRASE"/>
    <property type="match status" value="1"/>
</dbReference>
<dbReference type="PANTHER" id="PTHR30629:SF2">
    <property type="entry name" value="PROPHAGE INTEGRASE INTS-RELATED"/>
    <property type="match status" value="1"/>
</dbReference>
<dbReference type="InterPro" id="IPR053876">
    <property type="entry name" value="Phage_int_M"/>
</dbReference>
<evidence type="ECO:0000256" key="5">
    <source>
        <dbReference type="PROSITE-ProRule" id="PRU01248"/>
    </source>
</evidence>
<reference evidence="8 9" key="1">
    <citation type="submission" date="2019-12" db="EMBL/GenBank/DDBJ databases">
        <title>Genome sequencing and assembly of endphytes of Porphyra tenera.</title>
        <authorList>
            <person name="Park J.M."/>
            <person name="Shin R."/>
            <person name="Jo S.H."/>
        </authorList>
    </citation>
    <scope>NUCLEOTIDE SEQUENCE [LARGE SCALE GENOMIC DNA]</scope>
    <source>
        <strain evidence="8 9">GPM4</strain>
    </source>
</reference>
<dbReference type="CDD" id="cd00801">
    <property type="entry name" value="INT_P4_C"/>
    <property type="match status" value="1"/>
</dbReference>
<dbReference type="Pfam" id="PF13356">
    <property type="entry name" value="Arm-DNA-bind_3"/>
    <property type="match status" value="1"/>
</dbReference>
<accession>A0A857JP39</accession>
<feature type="domain" description="Tyr recombinase" evidence="6">
    <location>
        <begin position="206"/>
        <end position="385"/>
    </location>
</feature>
<dbReference type="Gene3D" id="1.10.150.130">
    <property type="match status" value="1"/>
</dbReference>
<feature type="domain" description="Core-binding (CB)" evidence="7">
    <location>
        <begin position="99"/>
        <end position="179"/>
    </location>
</feature>
<evidence type="ECO:0000256" key="2">
    <source>
        <dbReference type="ARBA" id="ARBA00022908"/>
    </source>
</evidence>
<keyword evidence="9" id="KW-1185">Reference proteome</keyword>
<protein>
    <submittedName>
        <fullName evidence="8">Prophage integrase IntS</fullName>
    </submittedName>
</protein>
<evidence type="ECO:0000259" key="6">
    <source>
        <dbReference type="PROSITE" id="PS51898"/>
    </source>
</evidence>
<dbReference type="Pfam" id="PF00589">
    <property type="entry name" value="Phage_integrase"/>
    <property type="match status" value="1"/>
</dbReference>
<dbReference type="Proteomes" id="UP000464524">
    <property type="component" value="Chromosome"/>
</dbReference>
<dbReference type="InterPro" id="IPR038488">
    <property type="entry name" value="Integrase_DNA-bd_sf"/>
</dbReference>
<organism evidence="8 9">
    <name type="scientific">Paraglaciecola mesophila</name>
    <dbReference type="NCBI Taxonomy" id="197222"/>
    <lineage>
        <taxon>Bacteria</taxon>
        <taxon>Pseudomonadati</taxon>
        <taxon>Pseudomonadota</taxon>
        <taxon>Gammaproteobacteria</taxon>
        <taxon>Alteromonadales</taxon>
        <taxon>Alteromonadaceae</taxon>
        <taxon>Paraglaciecola</taxon>
    </lineage>
</organism>
<dbReference type="InterPro" id="IPR010998">
    <property type="entry name" value="Integrase_recombinase_N"/>
</dbReference>
<keyword evidence="3 5" id="KW-0238">DNA-binding</keyword>
<dbReference type="PROSITE" id="PS51898">
    <property type="entry name" value="TYR_RECOMBINASE"/>
    <property type="match status" value="1"/>
</dbReference>
<dbReference type="InterPro" id="IPR013762">
    <property type="entry name" value="Integrase-like_cat_sf"/>
</dbReference>
<dbReference type="AlphaFoldDB" id="A0A857JP39"/>
<dbReference type="Gene3D" id="1.10.443.10">
    <property type="entry name" value="Intergrase catalytic core"/>
    <property type="match status" value="1"/>
</dbReference>
<dbReference type="PROSITE" id="PS51900">
    <property type="entry name" value="CB"/>
    <property type="match status" value="1"/>
</dbReference>
<dbReference type="InterPro" id="IPR025166">
    <property type="entry name" value="Integrase_DNA_bind_dom"/>
</dbReference>
<keyword evidence="4" id="KW-0233">DNA recombination</keyword>
<evidence type="ECO:0000256" key="1">
    <source>
        <dbReference type="ARBA" id="ARBA00008857"/>
    </source>
</evidence>
<sequence>MPLTASQVKSLKCPEDRSQIKKSDGNGLFLLVKNNGSKLWRFRYKYALKHQEMALGKYPLIGLADARIAAEQARILLSQGINPMAERQERKKKNSAEDTTFKAVAMKWWEQQRESWTTDSANRVKRWITVDSKEIGEIAIDEVDAGHITELMLSIEAKGTPKKAPNVLSTINRVYGYALAHRLTRHNPAQGLPLRDILKPLPKTQNRAAIITPEQLAPLIVAIDTDESGNYCTVEALKLIPRLFLRPKEIRFLQWSYIDFDEKLIRIPAEDMKRGREHLVPLATQVIEQLKKIRSITGYSKFVFPNDRDHTKPISKNVMTNRLRSLGYPADIMSAHGFRSTASTLLHEKGWEHDVIETQLAHLTGSATSRAYNRSMYLRERRKMMQSWADYLEDLKGYQL</sequence>
<dbReference type="GO" id="GO:0015074">
    <property type="term" value="P:DNA integration"/>
    <property type="evidence" value="ECO:0007669"/>
    <property type="project" value="UniProtKB-KW"/>
</dbReference>
<evidence type="ECO:0000256" key="4">
    <source>
        <dbReference type="ARBA" id="ARBA00023172"/>
    </source>
</evidence>
<dbReference type="InterPro" id="IPR050808">
    <property type="entry name" value="Phage_Integrase"/>
</dbReference>
<dbReference type="InterPro" id="IPR002104">
    <property type="entry name" value="Integrase_catalytic"/>
</dbReference>
<comment type="similarity">
    <text evidence="1">Belongs to the 'phage' integrase family.</text>
</comment>
<evidence type="ECO:0000259" key="7">
    <source>
        <dbReference type="PROSITE" id="PS51900"/>
    </source>
</evidence>
<proteinExistence type="inferred from homology"/>
<dbReference type="InterPro" id="IPR044068">
    <property type="entry name" value="CB"/>
</dbReference>
<dbReference type="OrthoDB" id="9795573at2"/>
<evidence type="ECO:0000256" key="3">
    <source>
        <dbReference type="ARBA" id="ARBA00023125"/>
    </source>
</evidence>
<gene>
    <name evidence="8" type="ORF">FX988_03158</name>
</gene>
<evidence type="ECO:0000313" key="9">
    <source>
        <dbReference type="Proteomes" id="UP000464524"/>
    </source>
</evidence>
<name>A0A857JP39_9ALTE</name>
<dbReference type="Pfam" id="PF22022">
    <property type="entry name" value="Phage_int_M"/>
    <property type="match status" value="1"/>
</dbReference>